<gene>
    <name evidence="17" type="ORF">EV664_12430</name>
</gene>
<dbReference type="RefSeq" id="WP_133497195.1">
    <property type="nucleotide sequence ID" value="NZ_BMLU01000025.1"/>
</dbReference>
<evidence type="ECO:0000313" key="18">
    <source>
        <dbReference type="Proteomes" id="UP000295493"/>
    </source>
</evidence>
<dbReference type="Pfam" id="PF00383">
    <property type="entry name" value="dCMP_cyt_deam_1"/>
    <property type="match status" value="1"/>
</dbReference>
<keyword evidence="18" id="KW-1185">Reference proteome</keyword>
<dbReference type="PANTHER" id="PTHR11644:SF2">
    <property type="entry name" value="CYTIDINE DEAMINASE"/>
    <property type="match status" value="1"/>
</dbReference>
<evidence type="ECO:0000256" key="6">
    <source>
        <dbReference type="ARBA" id="ARBA00022723"/>
    </source>
</evidence>
<dbReference type="GO" id="GO:0072527">
    <property type="term" value="P:pyrimidine-containing compound metabolic process"/>
    <property type="evidence" value="ECO:0007669"/>
    <property type="project" value="UniProtKB-ARBA"/>
</dbReference>
<evidence type="ECO:0000313" key="17">
    <source>
        <dbReference type="EMBL" id="TDN77816.1"/>
    </source>
</evidence>
<dbReference type="SUPFAM" id="SSF53927">
    <property type="entry name" value="Cytidine deaminase-like"/>
    <property type="match status" value="1"/>
</dbReference>
<evidence type="ECO:0000256" key="2">
    <source>
        <dbReference type="ARBA" id="ARBA00003949"/>
    </source>
</evidence>
<evidence type="ECO:0000256" key="11">
    <source>
        <dbReference type="ARBA" id="ARBA00049558"/>
    </source>
</evidence>
<dbReference type="NCBIfam" id="NF004064">
    <property type="entry name" value="PRK05578.1"/>
    <property type="match status" value="1"/>
</dbReference>
<evidence type="ECO:0000256" key="13">
    <source>
        <dbReference type="PIRSR" id="PIRSR606262-2"/>
    </source>
</evidence>
<dbReference type="EMBL" id="SNWD01000024">
    <property type="protein sequence ID" value="TDN77816.1"/>
    <property type="molecule type" value="Genomic_DNA"/>
</dbReference>
<dbReference type="PROSITE" id="PS00903">
    <property type="entry name" value="CYT_DCMP_DEAMINASES_1"/>
    <property type="match status" value="1"/>
</dbReference>
<dbReference type="NCBIfam" id="TIGR01354">
    <property type="entry name" value="cyt_deam_tetra"/>
    <property type="match status" value="1"/>
</dbReference>
<dbReference type="Gene3D" id="3.40.140.10">
    <property type="entry name" value="Cytidine Deaminase, domain 2"/>
    <property type="match status" value="1"/>
</dbReference>
<dbReference type="GO" id="GO:0055086">
    <property type="term" value="P:nucleobase-containing small molecule metabolic process"/>
    <property type="evidence" value="ECO:0007669"/>
    <property type="project" value="UniProtKB-ARBA"/>
</dbReference>
<dbReference type="GO" id="GO:0042802">
    <property type="term" value="F:identical protein binding"/>
    <property type="evidence" value="ECO:0007669"/>
    <property type="project" value="UniProtKB-ARBA"/>
</dbReference>
<dbReference type="OrthoDB" id="9795347at2"/>
<dbReference type="InterPro" id="IPR002125">
    <property type="entry name" value="CMP_dCMP_dom"/>
</dbReference>
<comment type="function">
    <text evidence="2 15">This enzyme scavenges exogenous and endogenous cytidine and 2'-deoxycytidine for UMP synthesis.</text>
</comment>
<dbReference type="AlphaFoldDB" id="A0A4R6F9R6"/>
<feature type="domain" description="CMP/dCMP-type deaminase" evidence="16">
    <location>
        <begin position="3"/>
        <end position="140"/>
    </location>
</feature>
<dbReference type="PANTHER" id="PTHR11644">
    <property type="entry name" value="CYTIDINE DEAMINASE"/>
    <property type="match status" value="1"/>
</dbReference>
<keyword evidence="7 15" id="KW-0378">Hydrolase</keyword>
<dbReference type="CDD" id="cd01283">
    <property type="entry name" value="cytidine_deaminase"/>
    <property type="match status" value="1"/>
</dbReference>
<dbReference type="EC" id="3.5.4.5" evidence="4 15"/>
<feature type="active site" description="Proton donor" evidence="12">
    <location>
        <position position="57"/>
    </location>
</feature>
<dbReference type="GO" id="GO:0004126">
    <property type="term" value="F:cytidine deaminase activity"/>
    <property type="evidence" value="ECO:0007669"/>
    <property type="project" value="UniProtKB-UniRule"/>
</dbReference>
<accession>A0A4R6F9R6</accession>
<evidence type="ECO:0000256" key="4">
    <source>
        <dbReference type="ARBA" id="ARBA00012783"/>
    </source>
</evidence>
<dbReference type="Proteomes" id="UP000295493">
    <property type="component" value="Unassembled WGS sequence"/>
</dbReference>
<dbReference type="InterPro" id="IPR050202">
    <property type="entry name" value="Cyt/Deoxycyt_deaminase"/>
</dbReference>
<dbReference type="PROSITE" id="PS51747">
    <property type="entry name" value="CYT_DCMP_DEAMINASES_2"/>
    <property type="match status" value="1"/>
</dbReference>
<comment type="similarity">
    <text evidence="3 15">Belongs to the cytidine and deoxycytidylate deaminase family.</text>
</comment>
<evidence type="ECO:0000256" key="3">
    <source>
        <dbReference type="ARBA" id="ARBA00006576"/>
    </source>
</evidence>
<name>A0A4R6F9R6_9SPHN</name>
<evidence type="ECO:0000256" key="5">
    <source>
        <dbReference type="ARBA" id="ARBA00018266"/>
    </source>
</evidence>
<evidence type="ECO:0000256" key="9">
    <source>
        <dbReference type="ARBA" id="ARBA00032005"/>
    </source>
</evidence>
<organism evidence="17 18">
    <name type="scientific">Stakelama pacifica</name>
    <dbReference type="NCBI Taxonomy" id="517720"/>
    <lineage>
        <taxon>Bacteria</taxon>
        <taxon>Pseudomonadati</taxon>
        <taxon>Pseudomonadota</taxon>
        <taxon>Alphaproteobacteria</taxon>
        <taxon>Sphingomonadales</taxon>
        <taxon>Sphingomonadaceae</taxon>
        <taxon>Stakelama</taxon>
    </lineage>
</organism>
<dbReference type="InterPro" id="IPR016193">
    <property type="entry name" value="Cytidine_deaminase-like"/>
</dbReference>
<evidence type="ECO:0000256" key="7">
    <source>
        <dbReference type="ARBA" id="ARBA00022801"/>
    </source>
</evidence>
<evidence type="ECO:0000256" key="10">
    <source>
        <dbReference type="ARBA" id="ARBA00049252"/>
    </source>
</evidence>
<evidence type="ECO:0000256" key="12">
    <source>
        <dbReference type="PIRSR" id="PIRSR606262-1"/>
    </source>
</evidence>
<feature type="binding site" evidence="13">
    <location>
        <begin position="44"/>
        <end position="50"/>
    </location>
    <ligand>
        <name>substrate</name>
    </ligand>
</feature>
<evidence type="ECO:0000256" key="1">
    <source>
        <dbReference type="ARBA" id="ARBA00001947"/>
    </source>
</evidence>
<evidence type="ECO:0000256" key="15">
    <source>
        <dbReference type="RuleBase" id="RU364006"/>
    </source>
</evidence>
<dbReference type="GO" id="GO:0005829">
    <property type="term" value="C:cytosol"/>
    <property type="evidence" value="ECO:0007669"/>
    <property type="project" value="TreeGrafter"/>
</dbReference>
<evidence type="ECO:0000256" key="14">
    <source>
        <dbReference type="PIRSR" id="PIRSR606262-3"/>
    </source>
</evidence>
<protein>
    <recommendedName>
        <fullName evidence="5 15">Cytidine deaminase</fullName>
        <ecNumber evidence="4 15">3.5.4.5</ecNumber>
    </recommendedName>
    <alternativeName>
        <fullName evidence="9 15">Cytidine aminohydrolase</fullName>
    </alternativeName>
</protein>
<reference evidence="17 18" key="1">
    <citation type="submission" date="2019-03" db="EMBL/GenBank/DDBJ databases">
        <title>Genomic Encyclopedia of Type Strains, Phase IV (KMG-IV): sequencing the most valuable type-strain genomes for metagenomic binning, comparative biology and taxonomic classification.</title>
        <authorList>
            <person name="Goeker M."/>
        </authorList>
    </citation>
    <scope>NUCLEOTIDE SEQUENCE [LARGE SCALE GENOMIC DNA]</scope>
    <source>
        <strain evidence="17 18">DSM 25059</strain>
    </source>
</reference>
<comment type="cofactor">
    <cofactor evidence="1 14 15">
        <name>Zn(2+)</name>
        <dbReference type="ChEBI" id="CHEBI:29105"/>
    </cofactor>
</comment>
<feature type="binding site" evidence="14">
    <location>
        <position position="55"/>
    </location>
    <ligand>
        <name>Zn(2+)</name>
        <dbReference type="ChEBI" id="CHEBI:29105"/>
        <note>catalytic</note>
    </ligand>
</feature>
<feature type="binding site" evidence="14">
    <location>
        <position position="97"/>
    </location>
    <ligand>
        <name>Zn(2+)</name>
        <dbReference type="ChEBI" id="CHEBI:29105"/>
        <note>catalytic</note>
    </ligand>
</feature>
<keyword evidence="8 14" id="KW-0862">Zinc</keyword>
<dbReference type="InterPro" id="IPR006262">
    <property type="entry name" value="Cyt_deam_tetra"/>
</dbReference>
<evidence type="ECO:0000256" key="8">
    <source>
        <dbReference type="ARBA" id="ARBA00022833"/>
    </source>
</evidence>
<comment type="catalytic activity">
    <reaction evidence="10 15">
        <text>2'-deoxycytidine + H2O + H(+) = 2'-deoxyuridine + NH4(+)</text>
        <dbReference type="Rhea" id="RHEA:13433"/>
        <dbReference type="ChEBI" id="CHEBI:15377"/>
        <dbReference type="ChEBI" id="CHEBI:15378"/>
        <dbReference type="ChEBI" id="CHEBI:15698"/>
        <dbReference type="ChEBI" id="CHEBI:16450"/>
        <dbReference type="ChEBI" id="CHEBI:28938"/>
        <dbReference type="EC" id="3.5.4.5"/>
    </reaction>
</comment>
<keyword evidence="6 14" id="KW-0479">Metal-binding</keyword>
<comment type="catalytic activity">
    <reaction evidence="11 15">
        <text>cytidine + H2O + H(+) = uridine + NH4(+)</text>
        <dbReference type="Rhea" id="RHEA:16069"/>
        <dbReference type="ChEBI" id="CHEBI:15377"/>
        <dbReference type="ChEBI" id="CHEBI:15378"/>
        <dbReference type="ChEBI" id="CHEBI:16704"/>
        <dbReference type="ChEBI" id="CHEBI:17562"/>
        <dbReference type="ChEBI" id="CHEBI:28938"/>
        <dbReference type="EC" id="3.5.4.5"/>
    </reaction>
</comment>
<feature type="binding site" evidence="14">
    <location>
        <position position="94"/>
    </location>
    <ligand>
        <name>Zn(2+)</name>
        <dbReference type="ChEBI" id="CHEBI:29105"/>
        <note>catalytic</note>
    </ligand>
</feature>
<proteinExistence type="inferred from homology"/>
<dbReference type="GO" id="GO:0008270">
    <property type="term" value="F:zinc ion binding"/>
    <property type="evidence" value="ECO:0007669"/>
    <property type="project" value="UniProtKB-UniRule"/>
</dbReference>
<sequence>MTDNAKLLVEAARKAALNAYAPYSRFAVGAAVMLADGEIVSAANFENASYGLSLCAETVAMAMIGNAGKLDQVVAIGITGSMIGAKSDAPILPCGRCRQILNEAAQRGKRDLAIYCAGSEGDTTQTYSLSELLPHAFGPADLGL</sequence>
<evidence type="ECO:0000259" key="16">
    <source>
        <dbReference type="PROSITE" id="PS51747"/>
    </source>
</evidence>
<comment type="caution">
    <text evidence="17">The sequence shown here is derived from an EMBL/GenBank/DDBJ whole genome shotgun (WGS) entry which is preliminary data.</text>
</comment>
<dbReference type="InterPro" id="IPR016192">
    <property type="entry name" value="APOBEC/CMP_deaminase_Zn-bd"/>
</dbReference>